<feature type="region of interest" description="Disordered" evidence="19">
    <location>
        <begin position="1"/>
        <end position="20"/>
    </location>
</feature>
<dbReference type="InterPro" id="IPR001932">
    <property type="entry name" value="PPM-type_phosphatase-like_dom"/>
</dbReference>
<dbReference type="GO" id="GO:0000287">
    <property type="term" value="F:magnesium ion binding"/>
    <property type="evidence" value="ECO:0007669"/>
    <property type="project" value="InterPro"/>
</dbReference>
<dbReference type="InterPro" id="IPR036580">
    <property type="entry name" value="PP2C_C_sf"/>
</dbReference>
<evidence type="ECO:0000256" key="19">
    <source>
        <dbReference type="SAM" id="MobiDB-lite"/>
    </source>
</evidence>
<evidence type="ECO:0000259" key="20">
    <source>
        <dbReference type="PROSITE" id="PS51746"/>
    </source>
</evidence>
<dbReference type="AlphaFoldDB" id="A0A7J5XXN0"/>
<reference evidence="21 22" key="1">
    <citation type="submission" date="2020-03" db="EMBL/GenBank/DDBJ databases">
        <title>Dissostichus mawsoni Genome sequencing and assembly.</title>
        <authorList>
            <person name="Park H."/>
        </authorList>
    </citation>
    <scope>NUCLEOTIDE SEQUENCE [LARGE SCALE GENOMIC DNA]</scope>
    <source>
        <strain evidence="21">DM0001</strain>
        <tissue evidence="21">Muscle</tissue>
    </source>
</reference>
<evidence type="ECO:0000256" key="9">
    <source>
        <dbReference type="ARBA" id="ARBA00022707"/>
    </source>
</evidence>
<evidence type="ECO:0000256" key="14">
    <source>
        <dbReference type="ARBA" id="ARBA00023136"/>
    </source>
</evidence>
<evidence type="ECO:0000256" key="10">
    <source>
        <dbReference type="ARBA" id="ARBA00022723"/>
    </source>
</evidence>
<evidence type="ECO:0000256" key="5">
    <source>
        <dbReference type="ARBA" id="ARBA00006702"/>
    </source>
</evidence>
<keyword evidence="12" id="KW-0460">Magnesium</keyword>
<feature type="domain" description="PPM-type phosphatase" evidence="20">
    <location>
        <begin position="23"/>
        <end position="363"/>
    </location>
</feature>
<dbReference type="GO" id="GO:0030145">
    <property type="term" value="F:manganese ion binding"/>
    <property type="evidence" value="ECO:0007669"/>
    <property type="project" value="InterPro"/>
</dbReference>
<dbReference type="OrthoDB" id="10264738at2759"/>
<dbReference type="Gene3D" id="1.10.10.430">
    <property type="entry name" value="Phosphatase 2C, C-terminal domain suprefamily"/>
    <property type="match status" value="1"/>
</dbReference>
<dbReference type="CDD" id="cd00143">
    <property type="entry name" value="PP2Cc"/>
    <property type="match status" value="1"/>
</dbReference>
<dbReference type="FunFam" id="3.60.40.10:FF:000001">
    <property type="entry name" value="protein phosphatase 1B isoform X1"/>
    <property type="match status" value="1"/>
</dbReference>
<dbReference type="GO" id="GO:0004722">
    <property type="term" value="F:protein serine/threonine phosphatase activity"/>
    <property type="evidence" value="ECO:0007669"/>
    <property type="project" value="UniProtKB-EC"/>
</dbReference>
<dbReference type="Pfam" id="PF07830">
    <property type="entry name" value="PP2C_C"/>
    <property type="match status" value="1"/>
</dbReference>
<dbReference type="PROSITE" id="PS01032">
    <property type="entry name" value="PPM_1"/>
    <property type="match status" value="1"/>
</dbReference>
<name>A0A7J5XXN0_DISMA</name>
<evidence type="ECO:0000256" key="12">
    <source>
        <dbReference type="ARBA" id="ARBA00022842"/>
    </source>
</evidence>
<keyword evidence="16" id="KW-0449">Lipoprotein</keyword>
<dbReference type="Proteomes" id="UP000518266">
    <property type="component" value="Unassembled WGS sequence"/>
</dbReference>
<evidence type="ECO:0000256" key="18">
    <source>
        <dbReference type="RuleBase" id="RU003465"/>
    </source>
</evidence>
<dbReference type="GO" id="GO:0005829">
    <property type="term" value="C:cytosol"/>
    <property type="evidence" value="ECO:0007669"/>
    <property type="project" value="UniProtKB-SubCell"/>
</dbReference>
<keyword evidence="13 18" id="KW-0904">Protein phosphatase</keyword>
<evidence type="ECO:0000256" key="6">
    <source>
        <dbReference type="ARBA" id="ARBA00013081"/>
    </source>
</evidence>
<proteinExistence type="inferred from homology"/>
<dbReference type="SUPFAM" id="SSF81606">
    <property type="entry name" value="PP2C-like"/>
    <property type="match status" value="1"/>
</dbReference>
<comment type="caution">
    <text evidence="21">The sequence shown here is derived from an EMBL/GenBank/DDBJ whole genome shotgun (WGS) entry which is preliminary data.</text>
</comment>
<keyword evidence="7" id="KW-0963">Cytoplasm</keyword>
<keyword evidence="9" id="KW-0519">Myristate</keyword>
<sequence length="363" mass="39852">MGAFLDKPRTEKHNLHDEGNGLRYGLSSMQGWRVEMEDAHTAVLGLPAPGMTDWSFFAVYDGHAGSKVANYCSKHLLEHIMSASLGTQGPPAGPDGSTGDPPALAPPTVENIKTGIRTGFLKIDEHMRSFSDLRNGMDRSGSTAVGILMSPEHFFFVNCGDSRGVLYRNSNVCFSTLDHKPCNPRERERIQNAGGSVMIQRVNGSLAVSRALGDYDYKCVDGKGPTEQLVSPEPEVYEMVRAPEQDQFIVLACDGIWDVMTNEELCEFVKSRLEVSDDLERVCNEVVDTCLHKCCVSVFAQRSQVSEEAVRKDAELNKYMESRVEEMLSRPGEEGFPDLVAVMRSLSTDIGMPPLPPGGLASK</sequence>
<evidence type="ECO:0000256" key="2">
    <source>
        <dbReference type="ARBA" id="ARBA00001946"/>
    </source>
</evidence>
<comment type="similarity">
    <text evidence="5 18">Belongs to the PP2C family.</text>
</comment>
<keyword evidence="22" id="KW-1185">Reference proteome</keyword>
<keyword evidence="10" id="KW-0479">Metal-binding</keyword>
<evidence type="ECO:0000256" key="16">
    <source>
        <dbReference type="ARBA" id="ARBA00023288"/>
    </source>
</evidence>
<dbReference type="Pfam" id="PF00481">
    <property type="entry name" value="PP2C"/>
    <property type="match status" value="1"/>
</dbReference>
<dbReference type="InterPro" id="IPR036457">
    <property type="entry name" value="PPM-type-like_dom_sf"/>
</dbReference>
<keyword evidence="8" id="KW-0597">Phosphoprotein</keyword>
<feature type="region of interest" description="Disordered" evidence="19">
    <location>
        <begin position="85"/>
        <end position="108"/>
    </location>
</feature>
<dbReference type="PANTHER" id="PTHR47992">
    <property type="entry name" value="PROTEIN PHOSPHATASE"/>
    <property type="match status" value="1"/>
</dbReference>
<dbReference type="SMART" id="SM00332">
    <property type="entry name" value="PP2Cc"/>
    <property type="match status" value="1"/>
</dbReference>
<evidence type="ECO:0000256" key="11">
    <source>
        <dbReference type="ARBA" id="ARBA00022801"/>
    </source>
</evidence>
<dbReference type="GO" id="GO:0016020">
    <property type="term" value="C:membrane"/>
    <property type="evidence" value="ECO:0007669"/>
    <property type="project" value="UniProtKB-SubCell"/>
</dbReference>
<accession>A0A7J5XXN0</accession>
<evidence type="ECO:0000256" key="4">
    <source>
        <dbReference type="ARBA" id="ARBA00004635"/>
    </source>
</evidence>
<comment type="catalytic activity">
    <reaction evidence="17">
        <text>O-phospho-L-threonyl-[protein] + H2O = L-threonyl-[protein] + phosphate</text>
        <dbReference type="Rhea" id="RHEA:47004"/>
        <dbReference type="Rhea" id="RHEA-COMP:11060"/>
        <dbReference type="Rhea" id="RHEA-COMP:11605"/>
        <dbReference type="ChEBI" id="CHEBI:15377"/>
        <dbReference type="ChEBI" id="CHEBI:30013"/>
        <dbReference type="ChEBI" id="CHEBI:43474"/>
        <dbReference type="ChEBI" id="CHEBI:61977"/>
        <dbReference type="EC" id="3.1.3.16"/>
    </reaction>
</comment>
<comment type="cofactor">
    <cofactor evidence="1">
        <name>Mn(2+)</name>
        <dbReference type="ChEBI" id="CHEBI:29035"/>
    </cofactor>
</comment>
<dbReference type="EMBL" id="JAAKFY010000019">
    <property type="protein sequence ID" value="KAF3841885.1"/>
    <property type="molecule type" value="Genomic_DNA"/>
</dbReference>
<dbReference type="SUPFAM" id="SSF81601">
    <property type="entry name" value="Protein serine/threonine phosphatase 2C, C-terminal domain"/>
    <property type="match status" value="1"/>
</dbReference>
<evidence type="ECO:0000256" key="7">
    <source>
        <dbReference type="ARBA" id="ARBA00022490"/>
    </source>
</evidence>
<keyword evidence="14" id="KW-0472">Membrane</keyword>
<evidence type="ECO:0000313" key="21">
    <source>
        <dbReference type="EMBL" id="KAF3841885.1"/>
    </source>
</evidence>
<evidence type="ECO:0000256" key="13">
    <source>
        <dbReference type="ARBA" id="ARBA00022912"/>
    </source>
</evidence>
<protein>
    <recommendedName>
        <fullName evidence="6">protein-serine/threonine phosphatase</fullName>
        <ecNumber evidence="6">3.1.3.16</ecNumber>
    </recommendedName>
</protein>
<dbReference type="InterPro" id="IPR000222">
    <property type="entry name" value="PP2C_BS"/>
</dbReference>
<evidence type="ECO:0000256" key="17">
    <source>
        <dbReference type="ARBA" id="ARBA00048336"/>
    </source>
</evidence>
<comment type="cofactor">
    <cofactor evidence="2">
        <name>Mg(2+)</name>
        <dbReference type="ChEBI" id="CHEBI:18420"/>
    </cofactor>
</comment>
<keyword evidence="11 18" id="KW-0378">Hydrolase</keyword>
<dbReference type="PROSITE" id="PS51746">
    <property type="entry name" value="PPM_2"/>
    <property type="match status" value="1"/>
</dbReference>
<evidence type="ECO:0000256" key="3">
    <source>
        <dbReference type="ARBA" id="ARBA00004514"/>
    </source>
</evidence>
<evidence type="ECO:0000256" key="8">
    <source>
        <dbReference type="ARBA" id="ARBA00022553"/>
    </source>
</evidence>
<gene>
    <name evidence="21" type="ORF">F7725_023836</name>
</gene>
<dbReference type="InterPro" id="IPR015655">
    <property type="entry name" value="PP2C"/>
</dbReference>
<dbReference type="Gene3D" id="3.60.40.10">
    <property type="entry name" value="PPM-type phosphatase domain"/>
    <property type="match status" value="1"/>
</dbReference>
<keyword evidence="15" id="KW-0464">Manganese</keyword>
<evidence type="ECO:0000256" key="15">
    <source>
        <dbReference type="ARBA" id="ARBA00023211"/>
    </source>
</evidence>
<evidence type="ECO:0000256" key="1">
    <source>
        <dbReference type="ARBA" id="ARBA00001936"/>
    </source>
</evidence>
<dbReference type="InterPro" id="IPR012911">
    <property type="entry name" value="PP2C_C"/>
</dbReference>
<comment type="subcellular location">
    <subcellularLocation>
        <location evidence="3">Cytoplasm</location>
        <location evidence="3">Cytosol</location>
    </subcellularLocation>
    <subcellularLocation>
        <location evidence="4">Membrane</location>
        <topology evidence="4">Lipid-anchor</topology>
    </subcellularLocation>
</comment>
<evidence type="ECO:0000313" key="22">
    <source>
        <dbReference type="Proteomes" id="UP000518266"/>
    </source>
</evidence>
<dbReference type="EC" id="3.1.3.16" evidence="6"/>
<organism evidence="21 22">
    <name type="scientific">Dissostichus mawsoni</name>
    <name type="common">Antarctic cod</name>
    <dbReference type="NCBI Taxonomy" id="36200"/>
    <lineage>
        <taxon>Eukaryota</taxon>
        <taxon>Metazoa</taxon>
        <taxon>Chordata</taxon>
        <taxon>Craniata</taxon>
        <taxon>Vertebrata</taxon>
        <taxon>Euteleostomi</taxon>
        <taxon>Actinopterygii</taxon>
        <taxon>Neopterygii</taxon>
        <taxon>Teleostei</taxon>
        <taxon>Neoteleostei</taxon>
        <taxon>Acanthomorphata</taxon>
        <taxon>Eupercaria</taxon>
        <taxon>Perciformes</taxon>
        <taxon>Notothenioidei</taxon>
        <taxon>Nototheniidae</taxon>
        <taxon>Dissostichus</taxon>
    </lineage>
</organism>